<evidence type="ECO:0000256" key="3">
    <source>
        <dbReference type="ARBA" id="ARBA00022692"/>
    </source>
</evidence>
<dbReference type="GO" id="GO:0005886">
    <property type="term" value="C:plasma membrane"/>
    <property type="evidence" value="ECO:0007669"/>
    <property type="project" value="UniProtKB-SubCell"/>
</dbReference>
<reference evidence="11 12" key="1">
    <citation type="submission" date="2018-09" db="EMBL/GenBank/DDBJ databases">
        <title>Genomic Encyclopedia of Archaeal and Bacterial Type Strains, Phase II (KMG-II): from individual species to whole genera.</title>
        <authorList>
            <person name="Goeker M."/>
        </authorList>
    </citation>
    <scope>NUCLEOTIDE SEQUENCE [LARGE SCALE GENOMIC DNA]</scope>
    <source>
        <strain evidence="11 12">DSM 27148</strain>
    </source>
</reference>
<proteinExistence type="predicted"/>
<dbReference type="AlphaFoldDB" id="A0A419VUJ0"/>
<evidence type="ECO:0000256" key="4">
    <source>
        <dbReference type="ARBA" id="ARBA00022741"/>
    </source>
</evidence>
<keyword evidence="12" id="KW-1185">Reference proteome</keyword>
<feature type="transmembrane region" description="Helical" evidence="8">
    <location>
        <begin position="237"/>
        <end position="259"/>
    </location>
</feature>
<feature type="transmembrane region" description="Helical" evidence="8">
    <location>
        <begin position="360"/>
        <end position="381"/>
    </location>
</feature>
<comment type="subcellular location">
    <subcellularLocation>
        <location evidence="1">Cell membrane</location>
    </subcellularLocation>
</comment>
<keyword evidence="2" id="KW-1003">Cell membrane</keyword>
<keyword evidence="6" id="KW-0051">Antiviral defense</keyword>
<accession>A0A419VUJ0</accession>
<dbReference type="InterPro" id="IPR006674">
    <property type="entry name" value="HD_domain"/>
</dbReference>
<keyword evidence="3 8" id="KW-0812">Transmembrane</keyword>
<evidence type="ECO:0000313" key="11">
    <source>
        <dbReference type="EMBL" id="RKD85116.1"/>
    </source>
</evidence>
<dbReference type="SUPFAM" id="SSF109604">
    <property type="entry name" value="HD-domain/PDEase-like"/>
    <property type="match status" value="1"/>
</dbReference>
<name>A0A419VUJ0_9BACT</name>
<dbReference type="CDD" id="cd00077">
    <property type="entry name" value="HDc"/>
    <property type="match status" value="1"/>
</dbReference>
<protein>
    <submittedName>
        <fullName evidence="11">HD domain-containing protein</fullName>
    </submittedName>
</protein>
<feature type="domain" description="HD" evidence="9">
    <location>
        <begin position="27"/>
        <end position="129"/>
    </location>
</feature>
<dbReference type="InterPro" id="IPR003607">
    <property type="entry name" value="HD/PDEase_dom"/>
</dbReference>
<keyword evidence="5 8" id="KW-1133">Transmembrane helix</keyword>
<evidence type="ECO:0000259" key="10">
    <source>
        <dbReference type="Pfam" id="PF18967"/>
    </source>
</evidence>
<evidence type="ECO:0000256" key="1">
    <source>
        <dbReference type="ARBA" id="ARBA00004236"/>
    </source>
</evidence>
<evidence type="ECO:0000313" key="12">
    <source>
        <dbReference type="Proteomes" id="UP000283387"/>
    </source>
</evidence>
<dbReference type="Gene3D" id="1.10.3210.10">
    <property type="entry name" value="Hypothetical protein af1432"/>
    <property type="match status" value="1"/>
</dbReference>
<sequence length="384" mass="44192">MEVIEKVKLHVIDFFEKHPNQQLVFHTLEHTLSVVRQAEIIGQAEGLSQEDLNAVTIAAWFHDTGYLLQLENHEGASVTVAREFFKNHPVGEVCENIVIDCIEVTCRKREPKSVAESVILDADIAHVADENFIQISKKLKREISNCMDCDVKVRDYWEGTLSFMEKLEFYTDYAKTNFPALLQDNIAKVKDLLKVEAEKENKKENKKKRNTEKGVESMFRLTASNQMRLSSIGDKKANILISINSILISVSAAVATRQAMDYHPFLPALVTLFLSSLISLIFAILSCRPELKPVNVTDEELKQRKINLLFFGNFNGIPYPKYHESMREMMDDYDYLYGNLIKDQYNLGKTLYRKYKLLRIAYNVFMYGFILAALVFAINYMQLT</sequence>
<organism evidence="11 12">
    <name type="scientific">Mangrovibacterium diazotrophicum</name>
    <dbReference type="NCBI Taxonomy" id="1261403"/>
    <lineage>
        <taxon>Bacteria</taxon>
        <taxon>Pseudomonadati</taxon>
        <taxon>Bacteroidota</taxon>
        <taxon>Bacteroidia</taxon>
        <taxon>Marinilabiliales</taxon>
        <taxon>Prolixibacteraceae</taxon>
        <taxon>Mangrovibacterium</taxon>
    </lineage>
</organism>
<evidence type="ECO:0000256" key="5">
    <source>
        <dbReference type="ARBA" id="ARBA00022989"/>
    </source>
</evidence>
<dbReference type="OrthoDB" id="5728337at2"/>
<dbReference type="RefSeq" id="WP_120275784.1">
    <property type="nucleotide sequence ID" value="NZ_RAPN01000006.1"/>
</dbReference>
<comment type="caution">
    <text evidence="11">The sequence shown here is derived from an EMBL/GenBank/DDBJ whole genome shotgun (WGS) entry which is preliminary data.</text>
</comment>
<evidence type="ECO:0000256" key="6">
    <source>
        <dbReference type="ARBA" id="ARBA00023118"/>
    </source>
</evidence>
<evidence type="ECO:0000256" key="2">
    <source>
        <dbReference type="ARBA" id="ARBA00022475"/>
    </source>
</evidence>
<dbReference type="GO" id="GO:0000166">
    <property type="term" value="F:nucleotide binding"/>
    <property type="evidence" value="ECO:0007669"/>
    <property type="project" value="UniProtKB-KW"/>
</dbReference>
<dbReference type="Proteomes" id="UP000283387">
    <property type="component" value="Unassembled WGS sequence"/>
</dbReference>
<dbReference type="Pfam" id="PF18967">
    <property type="entry name" value="PycTM"/>
    <property type="match status" value="1"/>
</dbReference>
<dbReference type="EMBL" id="RAPN01000006">
    <property type="protein sequence ID" value="RKD85116.1"/>
    <property type="molecule type" value="Genomic_DNA"/>
</dbReference>
<evidence type="ECO:0000256" key="8">
    <source>
        <dbReference type="SAM" id="Phobius"/>
    </source>
</evidence>
<keyword evidence="7 8" id="KW-0472">Membrane</keyword>
<dbReference type="InterPro" id="IPR043760">
    <property type="entry name" value="PycTM_dom"/>
</dbReference>
<gene>
    <name evidence="11" type="ORF">BC643_4635</name>
</gene>
<evidence type="ECO:0000259" key="9">
    <source>
        <dbReference type="Pfam" id="PF01966"/>
    </source>
</evidence>
<evidence type="ECO:0000256" key="7">
    <source>
        <dbReference type="ARBA" id="ARBA00023136"/>
    </source>
</evidence>
<feature type="transmembrane region" description="Helical" evidence="8">
    <location>
        <begin position="265"/>
        <end position="285"/>
    </location>
</feature>
<dbReference type="GO" id="GO:0051607">
    <property type="term" value="P:defense response to virus"/>
    <property type="evidence" value="ECO:0007669"/>
    <property type="project" value="UniProtKB-KW"/>
</dbReference>
<dbReference type="Pfam" id="PF01966">
    <property type="entry name" value="HD"/>
    <property type="match status" value="1"/>
</dbReference>
<feature type="domain" description="Pycsar effector protein" evidence="10">
    <location>
        <begin position="218"/>
        <end position="377"/>
    </location>
</feature>
<keyword evidence="4" id="KW-0547">Nucleotide-binding</keyword>